<dbReference type="RefSeq" id="WP_226370743.1">
    <property type="nucleotide sequence ID" value="NZ_JAGIKX010000003.1"/>
</dbReference>
<dbReference type="CDD" id="cd06223">
    <property type="entry name" value="PRTases_typeI"/>
    <property type="match status" value="1"/>
</dbReference>
<reference evidence="3 4" key="1">
    <citation type="submission" date="2021-03" db="EMBL/GenBank/DDBJ databases">
        <title>Genomic Encyclopedia of Type Strains, Phase IV (KMG-IV): sequencing the most valuable type-strain genomes for metagenomic binning, comparative biology and taxonomic classification.</title>
        <authorList>
            <person name="Goeker M."/>
        </authorList>
    </citation>
    <scope>NUCLEOTIDE SEQUENCE [LARGE SCALE GENOMIC DNA]</scope>
    <source>
        <strain evidence="3 4">DSM 25790</strain>
    </source>
</reference>
<evidence type="ECO:0000313" key="3">
    <source>
        <dbReference type="EMBL" id="MBP2256787.1"/>
    </source>
</evidence>
<organism evidence="3 4">
    <name type="scientific">Virgibacillus alimentarius</name>
    <dbReference type="NCBI Taxonomy" id="698769"/>
    <lineage>
        <taxon>Bacteria</taxon>
        <taxon>Bacillati</taxon>
        <taxon>Bacillota</taxon>
        <taxon>Bacilli</taxon>
        <taxon>Bacillales</taxon>
        <taxon>Bacillaceae</taxon>
        <taxon>Virgibacillus</taxon>
    </lineage>
</organism>
<dbReference type="EMBL" id="JAGIKX010000003">
    <property type="protein sequence ID" value="MBP2256787.1"/>
    <property type="molecule type" value="Genomic_DNA"/>
</dbReference>
<dbReference type="Proteomes" id="UP001519294">
    <property type="component" value="Unassembled WGS sequence"/>
</dbReference>
<accession>A0ABS4S5L4</accession>
<dbReference type="InterPro" id="IPR029057">
    <property type="entry name" value="PRTase-like"/>
</dbReference>
<protein>
    <submittedName>
        <fullName evidence="3">Competence protein ComFC</fullName>
    </submittedName>
</protein>
<feature type="domain" description="Phosphoribosyltransferase" evidence="2">
    <location>
        <begin position="136"/>
        <end position="226"/>
    </location>
</feature>
<evidence type="ECO:0000259" key="2">
    <source>
        <dbReference type="Pfam" id="PF00156"/>
    </source>
</evidence>
<dbReference type="InterPro" id="IPR051910">
    <property type="entry name" value="ComF/GntX_DNA_util-trans"/>
</dbReference>
<sequence length="228" mass="27028">MYCVWCDGLCIPEMNWENLWSMGRTKTLCNQCENALKVIDGNRCKKCSCQLKEKQYICSDCMQWEQRFKQDPLKFNYSIFNYNERMQDMVTRWKYRGDYHLSCAFEQIFIETFKNTFAFLSKKVCVISIPLSSERILERGFNQAKVLADYLIPKREEFITRVYSEKQSKKTRKERLATKNPFFLTKKVNKPVILVDDIYTTGRTLRHAAELLLENGCPAVYAYTLIRS</sequence>
<dbReference type="Gene3D" id="3.40.50.2020">
    <property type="match status" value="1"/>
</dbReference>
<dbReference type="InterPro" id="IPR000836">
    <property type="entry name" value="PRTase_dom"/>
</dbReference>
<gene>
    <name evidence="3" type="ORF">J2Z81_000729</name>
</gene>
<proteinExistence type="inferred from homology"/>
<keyword evidence="4" id="KW-1185">Reference proteome</keyword>
<comment type="caution">
    <text evidence="3">The sequence shown here is derived from an EMBL/GenBank/DDBJ whole genome shotgun (WGS) entry which is preliminary data.</text>
</comment>
<dbReference type="SUPFAM" id="SSF53271">
    <property type="entry name" value="PRTase-like"/>
    <property type="match status" value="1"/>
</dbReference>
<evidence type="ECO:0000313" key="4">
    <source>
        <dbReference type="Proteomes" id="UP001519294"/>
    </source>
</evidence>
<evidence type="ECO:0000256" key="1">
    <source>
        <dbReference type="ARBA" id="ARBA00008007"/>
    </source>
</evidence>
<comment type="similarity">
    <text evidence="1">Belongs to the ComF/GntX family.</text>
</comment>
<dbReference type="Pfam" id="PF00156">
    <property type="entry name" value="Pribosyltran"/>
    <property type="match status" value="1"/>
</dbReference>
<name>A0ABS4S5L4_9BACI</name>
<dbReference type="PANTHER" id="PTHR47505:SF1">
    <property type="entry name" value="DNA UTILIZATION PROTEIN YHGH"/>
    <property type="match status" value="1"/>
</dbReference>
<dbReference type="PANTHER" id="PTHR47505">
    <property type="entry name" value="DNA UTILIZATION PROTEIN YHGH"/>
    <property type="match status" value="1"/>
</dbReference>